<dbReference type="GO" id="GO:0000981">
    <property type="term" value="F:DNA-binding transcription factor activity, RNA polymerase II-specific"/>
    <property type="evidence" value="ECO:0007669"/>
    <property type="project" value="InterPro"/>
</dbReference>
<feature type="region of interest" description="Disordered" evidence="14">
    <location>
        <begin position="232"/>
        <end position="318"/>
    </location>
</feature>
<keyword evidence="18" id="KW-1185">Reference proteome</keyword>
<feature type="DNA-binding region" description="Homeobox" evidence="11">
    <location>
        <begin position="159"/>
        <end position="218"/>
    </location>
</feature>
<evidence type="ECO:0000256" key="2">
    <source>
        <dbReference type="ARBA" id="ARBA00022723"/>
    </source>
</evidence>
<dbReference type="InterPro" id="IPR049594">
    <property type="entry name" value="Lhx3/4-like_LIM2"/>
</dbReference>
<keyword evidence="10 11" id="KW-0539">Nucleus</keyword>
<feature type="compositionally biased region" description="Acidic residues" evidence="14">
    <location>
        <begin position="269"/>
        <end position="287"/>
    </location>
</feature>
<name>A0A7R9FQC6_9CRUS</name>
<evidence type="ECO:0008006" key="19">
    <source>
        <dbReference type="Google" id="ProtNLM"/>
    </source>
</evidence>
<evidence type="ECO:0000256" key="4">
    <source>
        <dbReference type="ARBA" id="ARBA00022833"/>
    </source>
</evidence>
<dbReference type="EMBL" id="CAJPEV010003338">
    <property type="protein sequence ID" value="CAG0899532.1"/>
    <property type="molecule type" value="Genomic_DNA"/>
</dbReference>
<keyword evidence="4 12" id="KW-0862">Zinc</keyword>
<reference evidence="17" key="1">
    <citation type="submission" date="2020-11" db="EMBL/GenBank/DDBJ databases">
        <authorList>
            <person name="Tran Van P."/>
        </authorList>
    </citation>
    <scope>NUCLEOTIDE SEQUENCE</scope>
</reference>
<dbReference type="PROSITE" id="PS50071">
    <property type="entry name" value="HOMEOBOX_2"/>
    <property type="match status" value="1"/>
</dbReference>
<keyword evidence="2 12" id="KW-0479">Metal-binding</keyword>
<dbReference type="SMART" id="SM00132">
    <property type="entry name" value="LIM"/>
    <property type="match status" value="2"/>
</dbReference>
<dbReference type="FunFam" id="2.10.110.10:FF:000032">
    <property type="entry name" value="LIM/homeobox protein Lhx3"/>
    <property type="match status" value="1"/>
</dbReference>
<dbReference type="AlphaFoldDB" id="A0A7R9FQC6"/>
<evidence type="ECO:0000256" key="12">
    <source>
        <dbReference type="PROSITE-ProRule" id="PRU00125"/>
    </source>
</evidence>
<evidence type="ECO:0000256" key="7">
    <source>
        <dbReference type="ARBA" id="ARBA00023125"/>
    </source>
</evidence>
<dbReference type="SUPFAM" id="SSF57716">
    <property type="entry name" value="Glucocorticoid receptor-like (DNA-binding domain)"/>
    <property type="match status" value="2"/>
</dbReference>
<proteinExistence type="predicted"/>
<keyword evidence="3" id="KW-0677">Repeat</keyword>
<dbReference type="OrthoDB" id="10068367at2759"/>
<dbReference type="Pfam" id="PF00046">
    <property type="entry name" value="Homeodomain"/>
    <property type="match status" value="1"/>
</dbReference>
<dbReference type="PROSITE" id="PS00478">
    <property type="entry name" value="LIM_DOMAIN_1"/>
    <property type="match status" value="2"/>
</dbReference>
<feature type="compositionally biased region" description="Gly residues" evidence="14">
    <location>
        <begin position="234"/>
        <end position="255"/>
    </location>
</feature>
<dbReference type="PROSITE" id="PS50023">
    <property type="entry name" value="LIM_DOMAIN_2"/>
    <property type="match status" value="2"/>
</dbReference>
<gene>
    <name evidence="17" type="ORF">DSTB1V02_LOCUS10942</name>
</gene>
<keyword evidence="5" id="KW-0805">Transcription regulation</keyword>
<sequence length="420" mass="45543">MMWHEWCFNHVYFIHSATNNQTIILFTATIPRCAGCERPIFDRFILKVLDLTWHATCLKCGECGSSLEGRCYARDGRVYCKDDFFKCYGTKCSGCGQGIPPTQVVRRAGEGVYHLHCFSCILCQRQLNTGDEFYLMEDRKLVCKADYESAKAREAEAANKRPRTTITAKQLETLKSAYNRSPKPSRHIREQLSQETGLDMRVVQVWFQNRRAKEKRLKKDAGRSRWGAYFRALKGGGNPGSVPSPGGGAPGGAPGGRRLAERNRGLDDPSGEEDTDPDNSFDTDELSSELPGSDGGYPSSTGGLSMDEQGLAVPPLGPPTFLGAPPLAGLYPFSDVGIPNPIGPGGGAGGGGGVGGGGGGGGLLPRLLPYDAGVMPGTYSEFPPSPEAWATQTPFLNWAQLYSILLRLFLGSTEEFFTYD</sequence>
<dbReference type="CDD" id="cd09376">
    <property type="entry name" value="LIM2_Lhx3_Lhx4"/>
    <property type="match status" value="1"/>
</dbReference>
<organism evidence="17">
    <name type="scientific">Darwinula stevensoni</name>
    <dbReference type="NCBI Taxonomy" id="69355"/>
    <lineage>
        <taxon>Eukaryota</taxon>
        <taxon>Metazoa</taxon>
        <taxon>Ecdysozoa</taxon>
        <taxon>Arthropoda</taxon>
        <taxon>Crustacea</taxon>
        <taxon>Oligostraca</taxon>
        <taxon>Ostracoda</taxon>
        <taxon>Podocopa</taxon>
        <taxon>Podocopida</taxon>
        <taxon>Darwinulocopina</taxon>
        <taxon>Darwinuloidea</taxon>
        <taxon>Darwinulidae</taxon>
        <taxon>Darwinula</taxon>
    </lineage>
</organism>
<evidence type="ECO:0000313" key="18">
    <source>
        <dbReference type="Proteomes" id="UP000677054"/>
    </source>
</evidence>
<evidence type="ECO:0000256" key="9">
    <source>
        <dbReference type="ARBA" id="ARBA00023163"/>
    </source>
</evidence>
<dbReference type="CDD" id="cd00086">
    <property type="entry name" value="homeodomain"/>
    <property type="match status" value="1"/>
</dbReference>
<dbReference type="InterPro" id="IPR017970">
    <property type="entry name" value="Homeobox_CS"/>
</dbReference>
<dbReference type="SMART" id="SM00389">
    <property type="entry name" value="HOX"/>
    <property type="match status" value="1"/>
</dbReference>
<keyword evidence="9" id="KW-0804">Transcription</keyword>
<dbReference type="PANTHER" id="PTHR24208">
    <property type="entry name" value="LIM/HOMEOBOX PROTEIN LHX"/>
    <property type="match status" value="1"/>
</dbReference>
<dbReference type="GO" id="GO:0005634">
    <property type="term" value="C:nucleus"/>
    <property type="evidence" value="ECO:0007669"/>
    <property type="project" value="UniProtKB-SubCell"/>
</dbReference>
<evidence type="ECO:0000256" key="11">
    <source>
        <dbReference type="PROSITE-ProRule" id="PRU00108"/>
    </source>
</evidence>
<dbReference type="GO" id="GO:0030182">
    <property type="term" value="P:neuron differentiation"/>
    <property type="evidence" value="ECO:0007669"/>
    <property type="project" value="TreeGrafter"/>
</dbReference>
<evidence type="ECO:0000256" key="14">
    <source>
        <dbReference type="SAM" id="MobiDB-lite"/>
    </source>
</evidence>
<dbReference type="InterPro" id="IPR001781">
    <property type="entry name" value="Znf_LIM"/>
</dbReference>
<dbReference type="Gene3D" id="2.10.110.10">
    <property type="entry name" value="Cysteine Rich Protein"/>
    <property type="match status" value="2"/>
</dbReference>
<dbReference type="GO" id="GO:0008270">
    <property type="term" value="F:zinc ion binding"/>
    <property type="evidence" value="ECO:0007669"/>
    <property type="project" value="InterPro"/>
</dbReference>
<evidence type="ECO:0000256" key="5">
    <source>
        <dbReference type="ARBA" id="ARBA00023015"/>
    </source>
</evidence>
<dbReference type="Proteomes" id="UP000677054">
    <property type="component" value="Unassembled WGS sequence"/>
</dbReference>
<evidence type="ECO:0000256" key="3">
    <source>
        <dbReference type="ARBA" id="ARBA00022737"/>
    </source>
</evidence>
<protein>
    <recommendedName>
        <fullName evidence="19">LIM/homeobox protein Lhx3</fullName>
    </recommendedName>
</protein>
<keyword evidence="8 11" id="KW-0371">Homeobox</keyword>
<dbReference type="PANTHER" id="PTHR24208:SF128">
    <property type="entry name" value="LIM3, ISOFORM G"/>
    <property type="match status" value="1"/>
</dbReference>
<comment type="subcellular location">
    <subcellularLocation>
        <location evidence="1 11 13">Nucleus</location>
    </subcellularLocation>
</comment>
<evidence type="ECO:0000256" key="10">
    <source>
        <dbReference type="ARBA" id="ARBA00023242"/>
    </source>
</evidence>
<dbReference type="FunFam" id="1.10.10.60:FF:000219">
    <property type="entry name" value="LIM/homeobox protein Lhx3"/>
    <property type="match status" value="1"/>
</dbReference>
<evidence type="ECO:0000256" key="13">
    <source>
        <dbReference type="RuleBase" id="RU000682"/>
    </source>
</evidence>
<dbReference type="FunFam" id="2.10.110.10:FF:000120">
    <property type="entry name" value="Insulin gene enhancer protein ISL-2"/>
    <property type="match status" value="1"/>
</dbReference>
<dbReference type="Gene3D" id="1.10.10.60">
    <property type="entry name" value="Homeodomain-like"/>
    <property type="match status" value="1"/>
</dbReference>
<dbReference type="Pfam" id="PF00412">
    <property type="entry name" value="LIM"/>
    <property type="match status" value="2"/>
</dbReference>
<dbReference type="GO" id="GO:0000977">
    <property type="term" value="F:RNA polymerase II transcription regulatory region sequence-specific DNA binding"/>
    <property type="evidence" value="ECO:0007669"/>
    <property type="project" value="TreeGrafter"/>
</dbReference>
<evidence type="ECO:0000259" key="16">
    <source>
        <dbReference type="PROSITE" id="PS50071"/>
    </source>
</evidence>
<accession>A0A7R9FQC6</accession>
<keyword evidence="6 12" id="KW-0440">LIM domain</keyword>
<keyword evidence="7 11" id="KW-0238">DNA-binding</keyword>
<feature type="compositionally biased region" description="Basic and acidic residues" evidence="14">
    <location>
        <begin position="258"/>
        <end position="267"/>
    </location>
</feature>
<feature type="domain" description="Homeobox" evidence="16">
    <location>
        <begin position="157"/>
        <end position="217"/>
    </location>
</feature>
<dbReference type="InterPro" id="IPR050453">
    <property type="entry name" value="LIM_Homeobox_TF"/>
</dbReference>
<feature type="domain" description="LIM zinc-binding" evidence="15">
    <location>
        <begin position="91"/>
        <end position="153"/>
    </location>
</feature>
<evidence type="ECO:0000256" key="8">
    <source>
        <dbReference type="ARBA" id="ARBA00023155"/>
    </source>
</evidence>
<dbReference type="InterPro" id="IPR001356">
    <property type="entry name" value="HD"/>
</dbReference>
<evidence type="ECO:0000259" key="15">
    <source>
        <dbReference type="PROSITE" id="PS50023"/>
    </source>
</evidence>
<dbReference type="InterPro" id="IPR009057">
    <property type="entry name" value="Homeodomain-like_sf"/>
</dbReference>
<dbReference type="SUPFAM" id="SSF46689">
    <property type="entry name" value="Homeodomain-like"/>
    <property type="match status" value="1"/>
</dbReference>
<evidence type="ECO:0000256" key="1">
    <source>
        <dbReference type="ARBA" id="ARBA00004123"/>
    </source>
</evidence>
<evidence type="ECO:0000313" key="17">
    <source>
        <dbReference type="EMBL" id="CAD7251175.1"/>
    </source>
</evidence>
<dbReference type="PROSITE" id="PS00027">
    <property type="entry name" value="HOMEOBOX_1"/>
    <property type="match status" value="1"/>
</dbReference>
<dbReference type="EMBL" id="LR902855">
    <property type="protein sequence ID" value="CAD7251175.1"/>
    <property type="molecule type" value="Genomic_DNA"/>
</dbReference>
<feature type="domain" description="LIM zinc-binding" evidence="15">
    <location>
        <begin position="31"/>
        <end position="90"/>
    </location>
</feature>
<evidence type="ECO:0000256" key="6">
    <source>
        <dbReference type="ARBA" id="ARBA00023038"/>
    </source>
</evidence>